<dbReference type="Gene3D" id="3.40.47.10">
    <property type="match status" value="2"/>
</dbReference>
<evidence type="ECO:0000313" key="6">
    <source>
        <dbReference type="Proteomes" id="UP000237811"/>
    </source>
</evidence>
<dbReference type="EMBL" id="PVFR01000047">
    <property type="protein sequence ID" value="PRE47466.1"/>
    <property type="molecule type" value="Genomic_DNA"/>
</dbReference>
<evidence type="ECO:0000259" key="4">
    <source>
        <dbReference type="Pfam" id="PF08541"/>
    </source>
</evidence>
<dbReference type="PANTHER" id="PTHR34069">
    <property type="entry name" value="3-OXOACYL-[ACYL-CARRIER-PROTEIN] SYNTHASE 3"/>
    <property type="match status" value="1"/>
</dbReference>
<dbReference type="AlphaFoldDB" id="A0AB37ATS4"/>
<dbReference type="Proteomes" id="UP000237811">
    <property type="component" value="Unassembled WGS sequence"/>
</dbReference>
<accession>A0AB37ATS4</accession>
<evidence type="ECO:0000256" key="1">
    <source>
        <dbReference type="ARBA" id="ARBA00022679"/>
    </source>
</evidence>
<comment type="caution">
    <text evidence="5">The sequence shown here is derived from an EMBL/GenBank/DDBJ whole genome shotgun (WGS) entry which is preliminary data.</text>
</comment>
<feature type="region of interest" description="Disordered" evidence="3">
    <location>
        <begin position="60"/>
        <end position="79"/>
    </location>
</feature>
<keyword evidence="2" id="KW-0012">Acyltransferase</keyword>
<evidence type="ECO:0000256" key="2">
    <source>
        <dbReference type="ARBA" id="ARBA00023315"/>
    </source>
</evidence>
<protein>
    <submittedName>
        <fullName evidence="5">3-oxoacyl-ACP synthase</fullName>
    </submittedName>
</protein>
<sequence>MYAAAEPSVAGIRISATSCYIPCTRAQASTQSQDAHAAPTSPRDIAMHSIYEDVLRWRAASRSSDDPGEPAPAPAQHVSIEPTMTVTEMALLAARQAVQPLSAEADRAVDQVIVCATSLEHDLAMSCAGRMHGEFRSTRPPLAIGQLQAVSAFLAIQMAGDMMVEDEHLGTVLVVGAERWLAPFSRLAGFIALGDGAAAAMIRRGSGAGWLVRGVSVCTPFSDRGADEWMDVQTVADVIDQACRNAGLSVRAIDRIVPPRVAPALVRSVGARAGLRADRTWYPRIDDIGYLCAADPFSQLHAYSHVHRPAIGERVLLWSTGLQGQAACVILEYRAD</sequence>
<evidence type="ECO:0000313" key="5">
    <source>
        <dbReference type="EMBL" id="PRE47466.1"/>
    </source>
</evidence>
<dbReference type="InterPro" id="IPR016039">
    <property type="entry name" value="Thiolase-like"/>
</dbReference>
<reference evidence="5 6" key="1">
    <citation type="submission" date="2018-03" db="EMBL/GenBank/DDBJ databases">
        <authorList>
            <person name="Nguyen K."/>
            <person name="Fouts D."/>
            <person name="Sutton G."/>
        </authorList>
    </citation>
    <scope>NUCLEOTIDE SEQUENCE [LARGE SCALE GENOMIC DNA]</scope>
    <source>
        <strain evidence="5 6">AU14328</strain>
    </source>
</reference>
<dbReference type="GO" id="GO:0016746">
    <property type="term" value="F:acyltransferase activity"/>
    <property type="evidence" value="ECO:0007669"/>
    <property type="project" value="UniProtKB-KW"/>
</dbReference>
<name>A0AB37ATS4_9BURK</name>
<organism evidence="5 6">
    <name type="scientific">Burkholderia multivorans</name>
    <dbReference type="NCBI Taxonomy" id="87883"/>
    <lineage>
        <taxon>Bacteria</taxon>
        <taxon>Pseudomonadati</taxon>
        <taxon>Pseudomonadota</taxon>
        <taxon>Betaproteobacteria</taxon>
        <taxon>Burkholderiales</taxon>
        <taxon>Burkholderiaceae</taxon>
        <taxon>Burkholderia</taxon>
        <taxon>Burkholderia cepacia complex</taxon>
    </lineage>
</organism>
<dbReference type="GO" id="GO:0044550">
    <property type="term" value="P:secondary metabolite biosynthetic process"/>
    <property type="evidence" value="ECO:0007669"/>
    <property type="project" value="TreeGrafter"/>
</dbReference>
<dbReference type="PANTHER" id="PTHR34069:SF2">
    <property type="entry name" value="BETA-KETOACYL-[ACYL-CARRIER-PROTEIN] SYNTHASE III"/>
    <property type="match status" value="1"/>
</dbReference>
<evidence type="ECO:0000256" key="3">
    <source>
        <dbReference type="SAM" id="MobiDB-lite"/>
    </source>
</evidence>
<dbReference type="InterPro" id="IPR013747">
    <property type="entry name" value="ACP_syn_III_C"/>
</dbReference>
<feature type="domain" description="Beta-ketoacyl-[acyl-carrier-protein] synthase III C-terminal" evidence="4">
    <location>
        <begin position="243"/>
        <end position="332"/>
    </location>
</feature>
<keyword evidence="1" id="KW-0808">Transferase</keyword>
<gene>
    <name evidence="5" type="ORF">C6P99_15415</name>
</gene>
<dbReference type="Pfam" id="PF08541">
    <property type="entry name" value="ACP_syn_III_C"/>
    <property type="match status" value="1"/>
</dbReference>
<proteinExistence type="predicted"/>
<dbReference type="SUPFAM" id="SSF53901">
    <property type="entry name" value="Thiolase-like"/>
    <property type="match status" value="2"/>
</dbReference>